<keyword evidence="2 5" id="KW-0238">DNA-binding</keyword>
<evidence type="ECO:0000256" key="1">
    <source>
        <dbReference type="ARBA" id="ARBA00023015"/>
    </source>
</evidence>
<evidence type="ECO:0000256" key="3">
    <source>
        <dbReference type="ARBA" id="ARBA00023163"/>
    </source>
</evidence>
<dbReference type="SUPFAM" id="SSF46894">
    <property type="entry name" value="C-terminal effector domain of the bipartite response regulators"/>
    <property type="match status" value="1"/>
</dbReference>
<keyword evidence="3" id="KW-0804">Transcription</keyword>
<evidence type="ECO:0000313" key="5">
    <source>
        <dbReference type="EMBL" id="MBB5743882.1"/>
    </source>
</evidence>
<dbReference type="PANTHER" id="PTHR44688:SF16">
    <property type="entry name" value="DNA-BINDING TRANSCRIPTIONAL ACTIVATOR DEVR_DOSR"/>
    <property type="match status" value="1"/>
</dbReference>
<dbReference type="PANTHER" id="PTHR44688">
    <property type="entry name" value="DNA-BINDING TRANSCRIPTIONAL ACTIVATOR DEVR_DOSR"/>
    <property type="match status" value="1"/>
</dbReference>
<dbReference type="SMART" id="SM00421">
    <property type="entry name" value="HTH_LUXR"/>
    <property type="match status" value="1"/>
</dbReference>
<evidence type="ECO:0000313" key="6">
    <source>
        <dbReference type="Proteomes" id="UP000517712"/>
    </source>
</evidence>
<dbReference type="InterPro" id="IPR000792">
    <property type="entry name" value="Tscrpt_reg_LuxR_C"/>
</dbReference>
<dbReference type="GO" id="GO:0006355">
    <property type="term" value="P:regulation of DNA-templated transcription"/>
    <property type="evidence" value="ECO:0007669"/>
    <property type="project" value="InterPro"/>
</dbReference>
<accession>A0A7W9CEP2</accession>
<dbReference type="RefSeq" id="WP_184283869.1">
    <property type="nucleotide sequence ID" value="NZ_BAAAPG010000001.1"/>
</dbReference>
<organism evidence="5 6">
    <name type="scientific">Microbacterium ginsengiterrae</name>
    <dbReference type="NCBI Taxonomy" id="546115"/>
    <lineage>
        <taxon>Bacteria</taxon>
        <taxon>Bacillati</taxon>
        <taxon>Actinomycetota</taxon>
        <taxon>Actinomycetes</taxon>
        <taxon>Micrococcales</taxon>
        <taxon>Microbacteriaceae</taxon>
        <taxon>Microbacterium</taxon>
    </lineage>
</organism>
<feature type="domain" description="HTH luxR-type" evidence="4">
    <location>
        <begin position="668"/>
        <end position="733"/>
    </location>
</feature>
<protein>
    <submittedName>
        <fullName evidence="5">DNA-binding CsgD family transcriptional regulator</fullName>
    </submittedName>
</protein>
<sequence length="736" mass="78962">MKTARQQRPGYARTTADLAEQVVAVSAALLTAGAPTAPHVVAKLLRRLDGDHESVRETATALSASQRSGLRMLPRSLPLVPSVAAVFEGSDLEPAHRHTLLIVALSTRGDLDLLTRATGLTAHELTTGPVGAHLRIGRGRCELADRRMRVWLEHAASTDDLGQAHERLRTAHEERREHEPMLWHRARGAVHRCPDAGASLASAARELAERGDSERAFEVAVEAADHADGAARDEAKLIAGAAAVGAGCFEDATEWLGDVYPHGDGSLRRRALASLLIAETCAQGTVPVVDPAEHRPRDADVSGWREWARTTALTAVMSAERGRTSEMRTWLAELRDADARAGAGGEISRPAVDLCWTLSGDDCDGSTDSTGPFSGGLVPALRAAVDGDIDLGLQLLARARSTRVQEIDPLVSGFECSPLVDAYLAVAETLMHFWSGDIRTARDRLAVAAVDLPVAVPFAGLGAALAARLDISAIGAPGPLTHALSATLPSGIRIDGLVDRGLAAYLTGQQEEADTEITLWHELGAPESALRLPGLDEVGPIDERKRTEPPELTETRQLLTRIRRMPAQTWRRERDEIAATCRDLRSVFCRGRVEAMLGTTCVVRGDAVAGRRHLRAARSLFEEAGAAAWRDAAELRLGLISERLHAMSREPTAPIAVIHDPLPVESSRVAWSAVLSAREVDVAMRVVEGATNSEIAADLEISVRTVEVHVGRILATLGVRNRVQLTALAHRTGRHG</sequence>
<proteinExistence type="predicted"/>
<keyword evidence="1" id="KW-0805">Transcription regulation</keyword>
<dbReference type="CDD" id="cd06170">
    <property type="entry name" value="LuxR_C_like"/>
    <property type="match status" value="1"/>
</dbReference>
<dbReference type="EMBL" id="JACHMU010000001">
    <property type="protein sequence ID" value="MBB5743882.1"/>
    <property type="molecule type" value="Genomic_DNA"/>
</dbReference>
<dbReference type="Proteomes" id="UP000517712">
    <property type="component" value="Unassembled WGS sequence"/>
</dbReference>
<evidence type="ECO:0000256" key="2">
    <source>
        <dbReference type="ARBA" id="ARBA00023125"/>
    </source>
</evidence>
<dbReference type="InterPro" id="IPR036388">
    <property type="entry name" value="WH-like_DNA-bd_sf"/>
</dbReference>
<dbReference type="InterPro" id="IPR016032">
    <property type="entry name" value="Sig_transdc_resp-reg_C-effctor"/>
</dbReference>
<dbReference type="PRINTS" id="PR00038">
    <property type="entry name" value="HTHLUXR"/>
</dbReference>
<dbReference type="PROSITE" id="PS50043">
    <property type="entry name" value="HTH_LUXR_2"/>
    <property type="match status" value="1"/>
</dbReference>
<comment type="caution">
    <text evidence="5">The sequence shown here is derived from an EMBL/GenBank/DDBJ whole genome shotgun (WGS) entry which is preliminary data.</text>
</comment>
<dbReference type="AlphaFoldDB" id="A0A7W9CEP2"/>
<evidence type="ECO:0000259" key="4">
    <source>
        <dbReference type="PROSITE" id="PS50043"/>
    </source>
</evidence>
<dbReference type="Pfam" id="PF00196">
    <property type="entry name" value="GerE"/>
    <property type="match status" value="1"/>
</dbReference>
<dbReference type="Gene3D" id="1.10.10.10">
    <property type="entry name" value="Winged helix-like DNA-binding domain superfamily/Winged helix DNA-binding domain"/>
    <property type="match status" value="1"/>
</dbReference>
<reference evidence="5 6" key="1">
    <citation type="submission" date="2020-08" db="EMBL/GenBank/DDBJ databases">
        <title>Sequencing the genomes of 1000 actinobacteria strains.</title>
        <authorList>
            <person name="Klenk H.-P."/>
        </authorList>
    </citation>
    <scope>NUCLEOTIDE SEQUENCE [LARGE SCALE GENOMIC DNA]</scope>
    <source>
        <strain evidence="5 6">DSM 24823</strain>
    </source>
</reference>
<gene>
    <name evidence="5" type="ORF">HD600_002379</name>
</gene>
<keyword evidence="6" id="KW-1185">Reference proteome</keyword>
<name>A0A7W9CEP2_9MICO</name>
<dbReference type="GO" id="GO:0003677">
    <property type="term" value="F:DNA binding"/>
    <property type="evidence" value="ECO:0007669"/>
    <property type="project" value="UniProtKB-KW"/>
</dbReference>